<proteinExistence type="predicted"/>
<dbReference type="InterPro" id="IPR006797">
    <property type="entry name" value="PRELI/MSF1_dom"/>
</dbReference>
<dbReference type="GO" id="GO:1990050">
    <property type="term" value="F:phosphatidic acid transfer activity"/>
    <property type="evidence" value="ECO:0007669"/>
    <property type="project" value="EnsemblFungi"/>
</dbReference>
<dbReference type="GeneID" id="34517900"/>
<evidence type="ECO:0000313" key="3">
    <source>
        <dbReference type="Proteomes" id="UP000019384"/>
    </source>
</evidence>
<gene>
    <name evidence="2" type="ORF">KUCA_T00000458001</name>
</gene>
<dbReference type="GO" id="GO:0005758">
    <property type="term" value="C:mitochondrial intermembrane space"/>
    <property type="evidence" value="ECO:0007669"/>
    <property type="project" value="EnsemblFungi"/>
</dbReference>
<dbReference type="GO" id="GO:0032048">
    <property type="term" value="P:cardiolipin metabolic process"/>
    <property type="evidence" value="ECO:0007669"/>
    <property type="project" value="EnsemblFungi"/>
</dbReference>
<dbReference type="GO" id="GO:2001247">
    <property type="term" value="P:positive regulation of phosphatidylcholine biosynthetic process"/>
    <property type="evidence" value="ECO:0007669"/>
    <property type="project" value="EnsemblFungi"/>
</dbReference>
<dbReference type="AlphaFoldDB" id="W6MRQ9"/>
<dbReference type="PANTHER" id="PTHR11158">
    <property type="entry name" value="MSF1/PX19 RELATED"/>
    <property type="match status" value="1"/>
</dbReference>
<evidence type="ECO:0000259" key="1">
    <source>
        <dbReference type="PROSITE" id="PS50904"/>
    </source>
</evidence>
<reference evidence="2" key="1">
    <citation type="submission" date="2013-12" db="EMBL/GenBank/DDBJ databases">
        <authorList>
            <person name="Genoscope - CEA"/>
        </authorList>
    </citation>
    <scope>NUCLEOTIDE SEQUENCE</scope>
    <source>
        <strain evidence="2">CBS 1993</strain>
    </source>
</reference>
<dbReference type="Proteomes" id="UP000019384">
    <property type="component" value="Unassembled WGS sequence"/>
</dbReference>
<accession>W6MRQ9</accession>
<dbReference type="RefSeq" id="XP_022456512.1">
    <property type="nucleotide sequence ID" value="XM_022605000.1"/>
</dbReference>
<dbReference type="OrthoDB" id="341300at2759"/>
<dbReference type="EMBL" id="HG793125">
    <property type="protein sequence ID" value="CDK24495.1"/>
    <property type="molecule type" value="Genomic_DNA"/>
</dbReference>
<dbReference type="GO" id="GO:0120010">
    <property type="term" value="P:intermembrane phospholipid transfer"/>
    <property type="evidence" value="ECO:0007669"/>
    <property type="project" value="EnsemblFungi"/>
</dbReference>
<dbReference type="STRING" id="1382522.W6MRQ9"/>
<dbReference type="HOGENOM" id="CLU_067902_3_1_1"/>
<protein>
    <recommendedName>
        <fullName evidence="1">PRELI/MSF1 domain-containing protein</fullName>
    </recommendedName>
</protein>
<keyword evidence="3" id="KW-1185">Reference proteome</keyword>
<reference evidence="2" key="2">
    <citation type="submission" date="2014-02" db="EMBL/GenBank/DDBJ databases">
        <title>Complete DNA sequence of /Kuraishia capsulata/ illustrates novel genomic features among budding yeasts (/Saccharomycotina/).</title>
        <authorList>
            <person name="Morales L."/>
            <person name="Noel B."/>
            <person name="Porcel B."/>
            <person name="Marcet-Houben M."/>
            <person name="Hullo M-F."/>
            <person name="Sacerdot C."/>
            <person name="Tekaia F."/>
            <person name="Leh-Louis V."/>
            <person name="Despons L."/>
            <person name="Khanna V."/>
            <person name="Aury J-M."/>
            <person name="Barbe V."/>
            <person name="Couloux A."/>
            <person name="Labadie K."/>
            <person name="Pelletier E."/>
            <person name="Souciet J-L."/>
            <person name="Boekhout T."/>
            <person name="Gabaldon T."/>
            <person name="Wincker P."/>
            <person name="Dujon B."/>
        </authorList>
    </citation>
    <scope>NUCLEOTIDE SEQUENCE</scope>
    <source>
        <strain evidence="2">CBS 1993</strain>
    </source>
</reference>
<evidence type="ECO:0000313" key="2">
    <source>
        <dbReference type="EMBL" id="CDK24495.1"/>
    </source>
</evidence>
<organism evidence="2 3">
    <name type="scientific">Kuraishia capsulata CBS 1993</name>
    <dbReference type="NCBI Taxonomy" id="1382522"/>
    <lineage>
        <taxon>Eukaryota</taxon>
        <taxon>Fungi</taxon>
        <taxon>Dikarya</taxon>
        <taxon>Ascomycota</taxon>
        <taxon>Saccharomycotina</taxon>
        <taxon>Pichiomycetes</taxon>
        <taxon>Pichiales</taxon>
        <taxon>Pichiaceae</taxon>
        <taxon>Kuraishia</taxon>
    </lineage>
</organism>
<name>W6MRQ9_9ASCO</name>
<feature type="domain" description="PRELI/MSF1" evidence="1">
    <location>
        <begin position="2"/>
        <end position="174"/>
    </location>
</feature>
<dbReference type="Pfam" id="PF04707">
    <property type="entry name" value="PRELI"/>
    <property type="match status" value="1"/>
</dbReference>
<dbReference type="GO" id="GO:0005743">
    <property type="term" value="C:mitochondrial inner membrane"/>
    <property type="evidence" value="ECO:0007669"/>
    <property type="project" value="EnsemblFungi"/>
</dbReference>
<dbReference type="InterPro" id="IPR037365">
    <property type="entry name" value="Slowmo/Ups"/>
</dbReference>
<sequence>MVLVSKSEHNFEFDFPTVTLAYFNRYPNPFSTHVLSCDTISKRIDTQGNLHQTKLIVKTGRLPKWIAPFLGSRITSSCIIEHTVVNPLERTMMTYTRNLDHTKILQIEEFTSFKYNPVDNVTSSQSKVKFSSGFKAWGVKDRIENWSFQRFSDNLKRSRLGLKFVMSEIRMRVTKGQVLDT</sequence>
<dbReference type="PROSITE" id="PS50904">
    <property type="entry name" value="PRELI_MSF1"/>
    <property type="match status" value="1"/>
</dbReference>